<feature type="compositionally biased region" description="Polar residues" evidence="1">
    <location>
        <begin position="270"/>
        <end position="282"/>
    </location>
</feature>
<comment type="caution">
    <text evidence="2">The sequence shown here is derived from an EMBL/GenBank/DDBJ whole genome shotgun (WGS) entry which is preliminary data.</text>
</comment>
<sequence length="382" mass="41317">MRGFNLLFISPLEDETPPDPESSVFFLSPGQFRGKPLFVNLNKVDWEASSSNILRRSGFFPPSESAGQEEGWPAPLSAPSPSAPHSPGPSYARDNPVASFSPAGSPSSTPRPHQWYGRYRYWAGYQERLGANRTSSRPTGYQSFTRYPSKVPARAPENILARPYPTKAVPARPRPNPSREAIPAVRNPSLRPPAAVGRYPANTPTARSPQPGRVPPGSPQGAAGSSRGPSYPLGWSMSSLALSRRMFLSAEDSQASGRDVERQVSPETTAYLTSGESWHSSGTGRGAGRDVRAAEASLVTEGMVEEAVRLWGAVEGINDCRARALCRLGSRGRSSGAPYVLMAAHRFLPRAWEDRVVQVSEGALLGSDCQQWACGRDDVLTR</sequence>
<reference evidence="2 3" key="1">
    <citation type="submission" date="2018-04" db="EMBL/GenBank/DDBJ databases">
        <authorList>
            <person name="Zhang X."/>
            <person name="Yuan J."/>
            <person name="Li F."/>
            <person name="Xiang J."/>
        </authorList>
    </citation>
    <scope>NUCLEOTIDE SEQUENCE [LARGE SCALE GENOMIC DNA]</scope>
    <source>
        <tissue evidence="2">Muscle</tissue>
    </source>
</reference>
<organism evidence="2 3">
    <name type="scientific">Penaeus vannamei</name>
    <name type="common">Whiteleg shrimp</name>
    <name type="synonym">Litopenaeus vannamei</name>
    <dbReference type="NCBI Taxonomy" id="6689"/>
    <lineage>
        <taxon>Eukaryota</taxon>
        <taxon>Metazoa</taxon>
        <taxon>Ecdysozoa</taxon>
        <taxon>Arthropoda</taxon>
        <taxon>Crustacea</taxon>
        <taxon>Multicrustacea</taxon>
        <taxon>Malacostraca</taxon>
        <taxon>Eumalacostraca</taxon>
        <taxon>Eucarida</taxon>
        <taxon>Decapoda</taxon>
        <taxon>Dendrobranchiata</taxon>
        <taxon>Penaeoidea</taxon>
        <taxon>Penaeidae</taxon>
        <taxon>Penaeus</taxon>
    </lineage>
</organism>
<dbReference type="AlphaFoldDB" id="A0A3R7M4T6"/>
<dbReference type="Proteomes" id="UP000283509">
    <property type="component" value="Unassembled WGS sequence"/>
</dbReference>
<gene>
    <name evidence="2" type="ORF">C7M84_008670</name>
</gene>
<name>A0A3R7M4T6_PENVA</name>
<accession>A0A3R7M4T6</accession>
<feature type="region of interest" description="Disordered" evidence="1">
    <location>
        <begin position="132"/>
        <end position="230"/>
    </location>
</feature>
<dbReference type="OrthoDB" id="10443649at2759"/>
<feature type="region of interest" description="Disordered" evidence="1">
    <location>
        <begin position="57"/>
        <end position="111"/>
    </location>
</feature>
<feature type="region of interest" description="Disordered" evidence="1">
    <location>
        <begin position="270"/>
        <end position="289"/>
    </location>
</feature>
<feature type="compositionally biased region" description="Polar residues" evidence="1">
    <location>
        <begin position="132"/>
        <end position="146"/>
    </location>
</feature>
<evidence type="ECO:0000256" key="1">
    <source>
        <dbReference type="SAM" id="MobiDB-lite"/>
    </source>
</evidence>
<evidence type="ECO:0000313" key="3">
    <source>
        <dbReference type="Proteomes" id="UP000283509"/>
    </source>
</evidence>
<protein>
    <submittedName>
        <fullName evidence="2">Uncharacterized protein</fullName>
    </submittedName>
</protein>
<keyword evidence="3" id="KW-1185">Reference proteome</keyword>
<feature type="compositionally biased region" description="Polar residues" evidence="1">
    <location>
        <begin position="102"/>
        <end position="111"/>
    </location>
</feature>
<evidence type="ECO:0000313" key="2">
    <source>
        <dbReference type="EMBL" id="ROT72923.1"/>
    </source>
</evidence>
<reference evidence="2 3" key="2">
    <citation type="submission" date="2019-01" db="EMBL/GenBank/DDBJ databases">
        <title>The decoding of complex shrimp genome reveals the adaptation for benthos swimmer, frequently molting mechanism and breeding impact on genome.</title>
        <authorList>
            <person name="Sun Y."/>
            <person name="Gao Y."/>
            <person name="Yu Y."/>
        </authorList>
    </citation>
    <scope>NUCLEOTIDE SEQUENCE [LARGE SCALE GENOMIC DNA]</scope>
    <source>
        <tissue evidence="2">Muscle</tissue>
    </source>
</reference>
<dbReference type="EMBL" id="QCYY01002089">
    <property type="protein sequence ID" value="ROT72923.1"/>
    <property type="molecule type" value="Genomic_DNA"/>
</dbReference>
<feature type="compositionally biased region" description="Pro residues" evidence="1">
    <location>
        <begin position="76"/>
        <end position="87"/>
    </location>
</feature>
<proteinExistence type="predicted"/>